<evidence type="ECO:0000313" key="7">
    <source>
        <dbReference type="Proteomes" id="UP000219482"/>
    </source>
</evidence>
<comment type="similarity">
    <text evidence="1">Belongs to the CFA/CMAS family.</text>
</comment>
<dbReference type="PIRSF" id="PIRSF003085">
    <property type="entry name" value="CMAS"/>
    <property type="match status" value="1"/>
</dbReference>
<dbReference type="InterPro" id="IPR050723">
    <property type="entry name" value="CFA/CMAS"/>
</dbReference>
<proteinExistence type="inferred from homology"/>
<reference evidence="7" key="1">
    <citation type="submission" date="2017-09" db="EMBL/GenBank/DDBJ databases">
        <authorList>
            <person name="Varghese N."/>
            <person name="Submissions S."/>
        </authorList>
    </citation>
    <scope>NUCLEOTIDE SEQUENCE [LARGE SCALE GENOMIC DNA]</scope>
    <source>
        <strain evidence="7">DSM 44270</strain>
    </source>
</reference>
<evidence type="ECO:0000256" key="3">
    <source>
        <dbReference type="ARBA" id="ARBA00022679"/>
    </source>
</evidence>
<keyword evidence="4" id="KW-0949">S-adenosyl-L-methionine</keyword>
<dbReference type="PANTHER" id="PTHR43667">
    <property type="entry name" value="CYCLOPROPANE-FATTY-ACYL-PHOSPHOLIPID SYNTHASE"/>
    <property type="match status" value="1"/>
</dbReference>
<dbReference type="InterPro" id="IPR029063">
    <property type="entry name" value="SAM-dependent_MTases_sf"/>
</dbReference>
<evidence type="ECO:0000256" key="5">
    <source>
        <dbReference type="ARBA" id="ARBA00023098"/>
    </source>
</evidence>
<organism evidence="6 7">
    <name type="scientific">Blastococcus haudaquaticus</name>
    <dbReference type="NCBI Taxonomy" id="1938745"/>
    <lineage>
        <taxon>Bacteria</taxon>
        <taxon>Bacillati</taxon>
        <taxon>Actinomycetota</taxon>
        <taxon>Actinomycetes</taxon>
        <taxon>Geodermatophilales</taxon>
        <taxon>Geodermatophilaceae</taxon>
        <taxon>Blastococcus</taxon>
    </lineage>
</organism>
<keyword evidence="2" id="KW-0489">Methyltransferase</keyword>
<dbReference type="InterPro" id="IPR003333">
    <property type="entry name" value="CMAS"/>
</dbReference>
<keyword evidence="5" id="KW-0443">Lipid metabolism</keyword>
<keyword evidence="7" id="KW-1185">Reference proteome</keyword>
<protein>
    <submittedName>
        <fullName evidence="6">Cyclopropane-fatty-acyl-phospholipid synthase</fullName>
    </submittedName>
</protein>
<evidence type="ECO:0000313" key="6">
    <source>
        <dbReference type="EMBL" id="SOE00872.1"/>
    </source>
</evidence>
<evidence type="ECO:0000256" key="4">
    <source>
        <dbReference type="ARBA" id="ARBA00022691"/>
    </source>
</evidence>
<dbReference type="GO" id="GO:0008610">
    <property type="term" value="P:lipid biosynthetic process"/>
    <property type="evidence" value="ECO:0007669"/>
    <property type="project" value="InterPro"/>
</dbReference>
<evidence type="ECO:0000256" key="1">
    <source>
        <dbReference type="ARBA" id="ARBA00010815"/>
    </source>
</evidence>
<name>A0A286GZG9_9ACTN</name>
<dbReference type="RefSeq" id="WP_097184518.1">
    <property type="nucleotide sequence ID" value="NZ_OCNK01000003.1"/>
</dbReference>
<dbReference type="Gene3D" id="3.40.50.150">
    <property type="entry name" value="Vaccinia Virus protein VP39"/>
    <property type="match status" value="1"/>
</dbReference>
<dbReference type="PANTHER" id="PTHR43667:SF1">
    <property type="entry name" value="CYCLOPROPANE-FATTY-ACYL-PHOSPHOLIPID SYNTHASE"/>
    <property type="match status" value="1"/>
</dbReference>
<gene>
    <name evidence="6" type="ORF">SAMN06272739_2830</name>
</gene>
<dbReference type="EMBL" id="OCNK01000003">
    <property type="protein sequence ID" value="SOE00872.1"/>
    <property type="molecule type" value="Genomic_DNA"/>
</dbReference>
<dbReference type="SUPFAM" id="SSF53335">
    <property type="entry name" value="S-adenosyl-L-methionine-dependent methyltransferases"/>
    <property type="match status" value="1"/>
</dbReference>
<evidence type="ECO:0000256" key="2">
    <source>
        <dbReference type="ARBA" id="ARBA00022603"/>
    </source>
</evidence>
<dbReference type="CDD" id="cd02440">
    <property type="entry name" value="AdoMet_MTases"/>
    <property type="match status" value="1"/>
</dbReference>
<dbReference type="Pfam" id="PF02353">
    <property type="entry name" value="CMAS"/>
    <property type="match status" value="1"/>
</dbReference>
<dbReference type="GO" id="GO:0008168">
    <property type="term" value="F:methyltransferase activity"/>
    <property type="evidence" value="ECO:0007669"/>
    <property type="project" value="UniProtKB-KW"/>
</dbReference>
<accession>A0A286GZG9</accession>
<keyword evidence="3" id="KW-0808">Transferase</keyword>
<dbReference type="Proteomes" id="UP000219482">
    <property type="component" value="Unassembled WGS sequence"/>
</dbReference>
<dbReference type="GO" id="GO:0032259">
    <property type="term" value="P:methylation"/>
    <property type="evidence" value="ECO:0007669"/>
    <property type="project" value="UniProtKB-KW"/>
</dbReference>
<dbReference type="AlphaFoldDB" id="A0A286GZG9"/>
<dbReference type="OrthoDB" id="9782855at2"/>
<sequence length="425" mass="45849">MDGKRTVAEQLATALAPILGVERLPVRLQAWDGTVAGPDDAPLVVLRSPQAIRRIVWTRDELGLARAYVAGEIDVEGDLYAPFAALTSTGRLAPGESPAPSLGERLGLLRTGLALGLLGREPAPPPEEVRLRRYGRLHSRRRDAVAVSHHYDLGNEFYRLVLGPSMVYSCAVWDDPGVGLEAAQEAKLDLICRKLALRSGSRLLDVGCGWGSLALHAAREYGATVVGVTLSEEQAALARKRVAEAGLAGSVEIRVEDYREVEDGPFDAISSVGMAEHVGRSQLPGYATTLHDLLRPGGRLLNHAIAWVGPRTRRNDDTFITRYVFPDGDLVGLGDMIDALASSGLEVTDVEPLRRHYALTLRAWVANLEANWAGAVAAAGVGRARVWRLYMVASALAFEVGKLGVNQVLLQRPGGAPPPLRRDWV</sequence>